<reference evidence="1 2" key="1">
    <citation type="journal article" date="2017" name="PLoS Biol.">
        <title>The sea cucumber genome provides insights into morphological evolution and visceral regeneration.</title>
        <authorList>
            <person name="Zhang X."/>
            <person name="Sun L."/>
            <person name="Yuan J."/>
            <person name="Sun Y."/>
            <person name="Gao Y."/>
            <person name="Zhang L."/>
            <person name="Li S."/>
            <person name="Dai H."/>
            <person name="Hamel J.F."/>
            <person name="Liu C."/>
            <person name="Yu Y."/>
            <person name="Liu S."/>
            <person name="Lin W."/>
            <person name="Guo K."/>
            <person name="Jin S."/>
            <person name="Xu P."/>
            <person name="Storey K.B."/>
            <person name="Huan P."/>
            <person name="Zhang T."/>
            <person name="Zhou Y."/>
            <person name="Zhang J."/>
            <person name="Lin C."/>
            <person name="Li X."/>
            <person name="Xing L."/>
            <person name="Huo D."/>
            <person name="Sun M."/>
            <person name="Wang L."/>
            <person name="Mercier A."/>
            <person name="Li F."/>
            <person name="Yang H."/>
            <person name="Xiang J."/>
        </authorList>
    </citation>
    <scope>NUCLEOTIDE SEQUENCE [LARGE SCALE GENOMIC DNA]</scope>
    <source>
        <strain evidence="1">Shaxun</strain>
        <tissue evidence="1">Muscle</tissue>
    </source>
</reference>
<dbReference type="PANTHER" id="PTHR15002:SF0">
    <property type="entry name" value="RIBOSOMAL BIOGENESIS PROTEIN LAS1L"/>
    <property type="match status" value="1"/>
</dbReference>
<accession>A0A2G8JUH6</accession>
<dbReference type="GO" id="GO:0000460">
    <property type="term" value="P:maturation of 5.8S rRNA"/>
    <property type="evidence" value="ECO:0007669"/>
    <property type="project" value="TreeGrafter"/>
</dbReference>
<dbReference type="Proteomes" id="UP000230750">
    <property type="component" value="Unassembled WGS sequence"/>
</dbReference>
<sequence>MIDLLRREYWDALDPQVTSPRMKEYVAESSDFRAGDDIASLLLDFQQEQFQALMSGKKTSQRRHEILHSLRERLFKTADARNTFCSTLVLDGYLIATDEQTESLNITEAVTEVDDRVELNKFLQLFWKPILEVVCQKKLLPILMLALVKRLSKTSQNTEDCTNNLTLGWINAICTAMPLVDGKSVSCKGGM</sequence>
<organism evidence="1 2">
    <name type="scientific">Stichopus japonicus</name>
    <name type="common">Sea cucumber</name>
    <dbReference type="NCBI Taxonomy" id="307972"/>
    <lineage>
        <taxon>Eukaryota</taxon>
        <taxon>Metazoa</taxon>
        <taxon>Echinodermata</taxon>
        <taxon>Eleutherozoa</taxon>
        <taxon>Echinozoa</taxon>
        <taxon>Holothuroidea</taxon>
        <taxon>Aspidochirotacea</taxon>
        <taxon>Aspidochirotida</taxon>
        <taxon>Stichopodidae</taxon>
        <taxon>Apostichopus</taxon>
    </lineage>
</organism>
<comment type="caution">
    <text evidence="1">The sequence shown here is derived from an EMBL/GenBank/DDBJ whole genome shotgun (WGS) entry which is preliminary data.</text>
</comment>
<dbReference type="AlphaFoldDB" id="A0A2G8JUH6"/>
<dbReference type="STRING" id="307972.A0A2G8JUH6"/>
<keyword evidence="2" id="KW-1185">Reference proteome</keyword>
<dbReference type="PANTHER" id="PTHR15002">
    <property type="entry name" value="RIBOSOMAL BIOGENESIS PROTEIN LAS1L"/>
    <property type="match status" value="1"/>
</dbReference>
<protein>
    <submittedName>
        <fullName evidence="1">Putative ribosomal biogenesis protein LAS1L-like</fullName>
    </submittedName>
</protein>
<dbReference type="OrthoDB" id="10263222at2759"/>
<evidence type="ECO:0000313" key="1">
    <source>
        <dbReference type="EMBL" id="PIK39370.1"/>
    </source>
</evidence>
<dbReference type="InterPro" id="IPR007174">
    <property type="entry name" value="Las1"/>
</dbReference>
<dbReference type="GO" id="GO:0000470">
    <property type="term" value="P:maturation of LSU-rRNA"/>
    <property type="evidence" value="ECO:0007669"/>
    <property type="project" value="TreeGrafter"/>
</dbReference>
<evidence type="ECO:0000313" key="2">
    <source>
        <dbReference type="Proteomes" id="UP000230750"/>
    </source>
</evidence>
<dbReference type="GO" id="GO:0090730">
    <property type="term" value="C:Las1 complex"/>
    <property type="evidence" value="ECO:0007669"/>
    <property type="project" value="InterPro"/>
</dbReference>
<name>A0A2G8JUH6_STIJA</name>
<dbReference type="GO" id="GO:0004519">
    <property type="term" value="F:endonuclease activity"/>
    <property type="evidence" value="ECO:0007669"/>
    <property type="project" value="InterPro"/>
</dbReference>
<dbReference type="EMBL" id="MRZV01001247">
    <property type="protein sequence ID" value="PIK39370.1"/>
    <property type="molecule type" value="Genomic_DNA"/>
</dbReference>
<proteinExistence type="predicted"/>
<dbReference type="GO" id="GO:0030687">
    <property type="term" value="C:preribosome, large subunit precursor"/>
    <property type="evidence" value="ECO:0007669"/>
    <property type="project" value="TreeGrafter"/>
</dbReference>
<gene>
    <name evidence="1" type="ORF">BSL78_23796</name>
</gene>